<accession>A0A4R6A276</accession>
<keyword evidence="3" id="KW-1003">Cell membrane</keyword>
<comment type="subcellular location">
    <subcellularLocation>
        <location evidence="1">Cell inner membrane</location>
        <topology evidence="1">Multi-pass membrane protein</topology>
    </subcellularLocation>
</comment>
<dbReference type="AlphaFoldDB" id="A0A4R6A276"/>
<keyword evidence="11" id="KW-1185">Reference proteome</keyword>
<reference evidence="10 11" key="1">
    <citation type="submission" date="2019-03" db="EMBL/GenBank/DDBJ databases">
        <title>Primorskyibacter sp. SS33 isolated from sediments.</title>
        <authorList>
            <person name="Xunke S."/>
        </authorList>
    </citation>
    <scope>NUCLEOTIDE SEQUENCE [LARGE SCALE GENOMIC DNA]</scope>
    <source>
        <strain evidence="10 11">SS33</strain>
    </source>
</reference>
<evidence type="ECO:0000256" key="7">
    <source>
        <dbReference type="ARBA" id="ARBA00023136"/>
    </source>
</evidence>
<feature type="transmembrane region" description="Helical" evidence="9">
    <location>
        <begin position="59"/>
        <end position="80"/>
    </location>
</feature>
<evidence type="ECO:0000256" key="5">
    <source>
        <dbReference type="ARBA" id="ARBA00022692"/>
    </source>
</evidence>
<gene>
    <name evidence="10" type="ORF">E2L08_14455</name>
</gene>
<dbReference type="GO" id="GO:0005886">
    <property type="term" value="C:plasma membrane"/>
    <property type="evidence" value="ECO:0007669"/>
    <property type="project" value="UniProtKB-SubCell"/>
</dbReference>
<dbReference type="Pfam" id="PF05128">
    <property type="entry name" value="DUF697"/>
    <property type="match status" value="1"/>
</dbReference>
<proteinExistence type="inferred from homology"/>
<evidence type="ECO:0000256" key="2">
    <source>
        <dbReference type="ARBA" id="ARBA00008255"/>
    </source>
</evidence>
<evidence type="ECO:0000256" key="9">
    <source>
        <dbReference type="SAM" id="Phobius"/>
    </source>
</evidence>
<comment type="similarity">
    <text evidence="2">Belongs to the UPF0283 family.</text>
</comment>
<evidence type="ECO:0000256" key="8">
    <source>
        <dbReference type="SAM" id="MobiDB-lite"/>
    </source>
</evidence>
<comment type="caution">
    <text evidence="10">The sequence shown here is derived from an EMBL/GenBank/DDBJ whole genome shotgun (WGS) entry which is preliminary data.</text>
</comment>
<evidence type="ECO:0000256" key="4">
    <source>
        <dbReference type="ARBA" id="ARBA00022519"/>
    </source>
</evidence>
<keyword evidence="6 9" id="KW-1133">Transmembrane helix</keyword>
<dbReference type="PANTHER" id="PTHR39342">
    <property type="entry name" value="UPF0283 MEMBRANE PROTEIN YCJF"/>
    <property type="match status" value="1"/>
</dbReference>
<dbReference type="InterPro" id="IPR021147">
    <property type="entry name" value="DUF697"/>
</dbReference>
<dbReference type="OrthoDB" id="9816060at2"/>
<dbReference type="PANTHER" id="PTHR39342:SF1">
    <property type="entry name" value="UPF0283 MEMBRANE PROTEIN YCJF"/>
    <property type="match status" value="1"/>
</dbReference>
<keyword evidence="4" id="KW-0997">Cell inner membrane</keyword>
<dbReference type="NCBIfam" id="TIGR01620">
    <property type="entry name" value="hyp_HI0043"/>
    <property type="match status" value="1"/>
</dbReference>
<dbReference type="RefSeq" id="WP_133397809.1">
    <property type="nucleotide sequence ID" value="NZ_SNAA01000019.1"/>
</dbReference>
<evidence type="ECO:0000256" key="6">
    <source>
        <dbReference type="ARBA" id="ARBA00022989"/>
    </source>
</evidence>
<evidence type="ECO:0000256" key="3">
    <source>
        <dbReference type="ARBA" id="ARBA00022475"/>
    </source>
</evidence>
<dbReference type="EMBL" id="SNAA01000019">
    <property type="protein sequence ID" value="TDL76028.1"/>
    <property type="molecule type" value="Genomic_DNA"/>
</dbReference>
<dbReference type="InterPro" id="IPR006507">
    <property type="entry name" value="UPF0283"/>
</dbReference>
<name>A0A4R6A276_9RHOB</name>
<evidence type="ECO:0000256" key="1">
    <source>
        <dbReference type="ARBA" id="ARBA00004429"/>
    </source>
</evidence>
<feature type="transmembrane region" description="Helical" evidence="9">
    <location>
        <begin position="92"/>
        <end position="110"/>
    </location>
</feature>
<evidence type="ECO:0000313" key="11">
    <source>
        <dbReference type="Proteomes" id="UP000295701"/>
    </source>
</evidence>
<sequence>MSRRGPVLIADETAGPATLSPDTAPPVPDPDLPFDRPDGRAMRAVAGMATARRTWLGRWFWRSLGALALFLLGVAGWAVLDALVARSLVLGWIAVGLTALFLLSALGLCLREFAALMRLARVGDIQRDAEAALASGDLAAARAVSRRLVRLYEGREALAWGRARLAERDGDMFDADTVLSLTETELLRPLDEAARLEIEAAARQVAAVTAIVPLALADVASAAVSNLRMIRRIAEIYGGRAGTVGALRLTRSVFAHLVATGAVAVGDDLIGSVAGGSMLARVSRRFGEGIVNGALTARVGVAAMEVCRPMPFSPGTRPQVHKLIGRALSGLFPTGGAAKAG</sequence>
<keyword evidence="5 9" id="KW-0812">Transmembrane</keyword>
<feature type="region of interest" description="Disordered" evidence="8">
    <location>
        <begin position="1"/>
        <end position="30"/>
    </location>
</feature>
<keyword evidence="7 9" id="KW-0472">Membrane</keyword>
<protein>
    <submittedName>
        <fullName evidence="10">TIGR01620 family protein</fullName>
    </submittedName>
</protein>
<dbReference type="Proteomes" id="UP000295701">
    <property type="component" value="Unassembled WGS sequence"/>
</dbReference>
<organism evidence="10 11">
    <name type="scientific">Palleronia sediminis</name>
    <dbReference type="NCBI Taxonomy" id="2547833"/>
    <lineage>
        <taxon>Bacteria</taxon>
        <taxon>Pseudomonadati</taxon>
        <taxon>Pseudomonadota</taxon>
        <taxon>Alphaproteobacteria</taxon>
        <taxon>Rhodobacterales</taxon>
        <taxon>Roseobacteraceae</taxon>
        <taxon>Palleronia</taxon>
    </lineage>
</organism>
<evidence type="ECO:0000313" key="10">
    <source>
        <dbReference type="EMBL" id="TDL76028.1"/>
    </source>
</evidence>